<proteinExistence type="predicted"/>
<accession>A0A7Y7IW78</accession>
<reference evidence="1 2" key="1">
    <citation type="submission" date="2020-06" db="EMBL/GenBank/DDBJ databases">
        <title>Description of novel acetic acid bacteria.</title>
        <authorList>
            <person name="Sombolestani A."/>
        </authorList>
    </citation>
    <scope>NUCLEOTIDE SEQUENCE [LARGE SCALE GENOMIC DNA]</scope>
    <source>
        <strain evidence="1 2">LMG 31431</strain>
    </source>
</reference>
<gene>
    <name evidence="1" type="ORF">HUK84_10155</name>
</gene>
<evidence type="ECO:0000313" key="1">
    <source>
        <dbReference type="EMBL" id="NVN11479.1"/>
    </source>
</evidence>
<organism evidence="1 2">
    <name type="scientific">Nguyenibacter vanlangensis</name>
    <dbReference type="NCBI Taxonomy" id="1216886"/>
    <lineage>
        <taxon>Bacteria</taxon>
        <taxon>Pseudomonadati</taxon>
        <taxon>Pseudomonadota</taxon>
        <taxon>Alphaproteobacteria</taxon>
        <taxon>Acetobacterales</taxon>
        <taxon>Acetobacteraceae</taxon>
        <taxon>Nguyenibacter</taxon>
    </lineage>
</organism>
<dbReference type="InterPro" id="IPR018759">
    <property type="entry name" value="BBP2_2"/>
</dbReference>
<dbReference type="Pfam" id="PF10082">
    <property type="entry name" value="BBP2_2"/>
    <property type="match status" value="1"/>
</dbReference>
<sequence>MRTPLTFGLGLIVIAPLLLPDVASAQVLDTYLPPLGAGLGTIETEPAQVQALERYAPLGVVYGPVRIDATAAESFGYDNNVDRLLNGKGSPVIMSSGDLAAVAQWTNDQLHAEMNVADYRFPSQSIQNRTNWTATLGGVHNFGHDQLGFTYTHLSLVQTPMDLGAQLFSVPIQYEFDNAGLSYTLLTHGRFSFIPQAQIGFYDFGQPTNNGNLFTDQSYRNRVMVNEGVTARYELTPERQVLVVLQGTEIHYVNNMVAGLPSRDSSGLIAMTGLDFGLTGPFRARALVGYQTRLYHSGFYGTINSPIAELELGWNPTRLTMLSLAVRNGIEDGGYENVVGFTYTTAELTVRHYYNRNLVLTAHGGIQRADYARTPEALDNTILRTIQSQQLIFDAGAGAQWLLNRHVSMTFNYNFTSQNSSDYAVVSDHNFMIGLSFAL</sequence>
<name>A0A7Y7IW78_9PROT</name>
<dbReference type="Proteomes" id="UP000534870">
    <property type="component" value="Unassembled WGS sequence"/>
</dbReference>
<dbReference type="EMBL" id="JABXXP010000185">
    <property type="protein sequence ID" value="NVN11479.1"/>
    <property type="molecule type" value="Genomic_DNA"/>
</dbReference>
<dbReference type="AlphaFoldDB" id="A0A7Y7IW78"/>
<comment type="caution">
    <text evidence="1">The sequence shown here is derived from an EMBL/GenBank/DDBJ whole genome shotgun (WGS) entry which is preliminary data.</text>
</comment>
<protein>
    <submittedName>
        <fullName evidence="1">Outer membrane beta-barrel protein</fullName>
    </submittedName>
</protein>
<evidence type="ECO:0000313" key="2">
    <source>
        <dbReference type="Proteomes" id="UP000534870"/>
    </source>
</evidence>